<dbReference type="EC" id="6.1.1.1" evidence="7"/>
<dbReference type="Gene3D" id="1.10.240.10">
    <property type="entry name" value="Tyrosyl-Transfer RNA Synthetase"/>
    <property type="match status" value="1"/>
</dbReference>
<evidence type="ECO:0000256" key="3">
    <source>
        <dbReference type="ARBA" id="ARBA00022840"/>
    </source>
</evidence>
<dbReference type="Gene3D" id="3.40.50.620">
    <property type="entry name" value="HUPs"/>
    <property type="match status" value="1"/>
</dbReference>
<dbReference type="InterPro" id="IPR002307">
    <property type="entry name" value="Tyr-tRNA-ligase"/>
</dbReference>
<dbReference type="SUPFAM" id="SSF52374">
    <property type="entry name" value="Nucleotidylyl transferase"/>
    <property type="match status" value="1"/>
</dbReference>
<keyword evidence="5 7" id="KW-0030">Aminoacyl-tRNA synthetase</keyword>
<dbReference type="InterPro" id="IPR024107">
    <property type="entry name" value="Tyr-tRNA-ligase_bac_1"/>
</dbReference>
<feature type="binding site" evidence="7">
    <location>
        <position position="239"/>
    </location>
    <ligand>
        <name>ATP</name>
        <dbReference type="ChEBI" id="CHEBI:30616"/>
    </ligand>
</feature>
<dbReference type="EMBL" id="BMID01000001">
    <property type="protein sequence ID" value="GGA03491.1"/>
    <property type="molecule type" value="Genomic_DNA"/>
</dbReference>
<dbReference type="PROSITE" id="PS50889">
    <property type="entry name" value="S4"/>
    <property type="match status" value="1"/>
</dbReference>
<reference evidence="10" key="1">
    <citation type="journal article" date="2019" name="Int. J. Syst. Evol. Microbiol.">
        <title>The Global Catalogue of Microorganisms (GCM) 10K type strain sequencing project: providing services to taxonomists for standard genome sequencing and annotation.</title>
        <authorList>
            <consortium name="The Broad Institute Genomics Platform"/>
            <consortium name="The Broad Institute Genome Sequencing Center for Infectious Disease"/>
            <person name="Wu L."/>
            <person name="Ma J."/>
        </authorList>
    </citation>
    <scope>NUCLEOTIDE SEQUENCE [LARGE SCALE GENOMIC DNA]</scope>
    <source>
        <strain evidence="10">CGMCC 1.15297</strain>
    </source>
</reference>
<evidence type="ECO:0000256" key="2">
    <source>
        <dbReference type="ARBA" id="ARBA00022741"/>
    </source>
</evidence>
<feature type="short sequence motif" description="'KMSKS' region" evidence="7">
    <location>
        <begin position="236"/>
        <end position="240"/>
    </location>
</feature>
<dbReference type="Pfam" id="PF00579">
    <property type="entry name" value="tRNA-synt_1b"/>
    <property type="match status" value="1"/>
</dbReference>
<comment type="subcellular location">
    <subcellularLocation>
        <location evidence="7">Cytoplasm</location>
    </subcellularLocation>
</comment>
<dbReference type="Proteomes" id="UP000603317">
    <property type="component" value="Unassembled WGS sequence"/>
</dbReference>
<dbReference type="PRINTS" id="PR01040">
    <property type="entry name" value="TRNASYNTHTYR"/>
</dbReference>
<evidence type="ECO:0000256" key="1">
    <source>
        <dbReference type="ARBA" id="ARBA00022598"/>
    </source>
</evidence>
<dbReference type="RefSeq" id="WP_188641697.1">
    <property type="nucleotide sequence ID" value="NZ_BMID01000001.1"/>
</dbReference>
<dbReference type="Gene3D" id="3.10.290.10">
    <property type="entry name" value="RNA-binding S4 domain"/>
    <property type="match status" value="1"/>
</dbReference>
<accession>A0ABQ1F9N8</accession>
<evidence type="ECO:0000256" key="8">
    <source>
        <dbReference type="PROSITE-ProRule" id="PRU00182"/>
    </source>
</evidence>
<evidence type="ECO:0000256" key="5">
    <source>
        <dbReference type="ARBA" id="ARBA00023146"/>
    </source>
</evidence>
<keyword evidence="7" id="KW-0963">Cytoplasm</keyword>
<dbReference type="InterPro" id="IPR002305">
    <property type="entry name" value="aa-tRNA-synth_Ic"/>
</dbReference>
<feature type="binding site" evidence="7">
    <location>
        <position position="39"/>
    </location>
    <ligand>
        <name>L-tyrosine</name>
        <dbReference type="ChEBI" id="CHEBI:58315"/>
    </ligand>
</feature>
<comment type="subunit">
    <text evidence="7">Homodimer.</text>
</comment>
<evidence type="ECO:0000313" key="10">
    <source>
        <dbReference type="Proteomes" id="UP000603317"/>
    </source>
</evidence>
<comment type="catalytic activity">
    <reaction evidence="6 7">
        <text>tRNA(Tyr) + L-tyrosine + ATP = L-tyrosyl-tRNA(Tyr) + AMP + diphosphate + H(+)</text>
        <dbReference type="Rhea" id="RHEA:10220"/>
        <dbReference type="Rhea" id="RHEA-COMP:9706"/>
        <dbReference type="Rhea" id="RHEA-COMP:9707"/>
        <dbReference type="ChEBI" id="CHEBI:15378"/>
        <dbReference type="ChEBI" id="CHEBI:30616"/>
        <dbReference type="ChEBI" id="CHEBI:33019"/>
        <dbReference type="ChEBI" id="CHEBI:58315"/>
        <dbReference type="ChEBI" id="CHEBI:78442"/>
        <dbReference type="ChEBI" id="CHEBI:78536"/>
        <dbReference type="ChEBI" id="CHEBI:456215"/>
        <dbReference type="EC" id="6.1.1.1"/>
    </reaction>
</comment>
<comment type="similarity">
    <text evidence="7">Belongs to the class-I aminoacyl-tRNA synthetase family. TyrS type 1 subfamily.</text>
</comment>
<feature type="short sequence motif" description="'HIGH' region" evidence="7">
    <location>
        <begin position="44"/>
        <end position="53"/>
    </location>
</feature>
<protein>
    <recommendedName>
        <fullName evidence="7">Tyrosine--tRNA ligase</fullName>
        <ecNumber evidence="7">6.1.1.1</ecNumber>
    </recommendedName>
    <alternativeName>
        <fullName evidence="7">Tyrosyl-tRNA synthetase</fullName>
        <shortName evidence="7">TyrRS</shortName>
    </alternativeName>
</protein>
<dbReference type="InterPro" id="IPR014729">
    <property type="entry name" value="Rossmann-like_a/b/a_fold"/>
</dbReference>
<feature type="binding site" evidence="7">
    <location>
        <position position="180"/>
    </location>
    <ligand>
        <name>L-tyrosine</name>
        <dbReference type="ChEBI" id="CHEBI:58315"/>
    </ligand>
</feature>
<dbReference type="HAMAP" id="MF_02006">
    <property type="entry name" value="Tyr_tRNA_synth_type1"/>
    <property type="match status" value="1"/>
</dbReference>
<dbReference type="SUPFAM" id="SSF55174">
    <property type="entry name" value="Alpha-L RNA-binding motif"/>
    <property type="match status" value="1"/>
</dbReference>
<evidence type="ECO:0000313" key="9">
    <source>
        <dbReference type="EMBL" id="GGA03491.1"/>
    </source>
</evidence>
<keyword evidence="3 7" id="KW-0067">ATP-binding</keyword>
<keyword evidence="4 7" id="KW-0648">Protein biosynthesis</keyword>
<keyword evidence="1 7" id="KW-0436">Ligase</keyword>
<evidence type="ECO:0000256" key="6">
    <source>
        <dbReference type="ARBA" id="ARBA00048248"/>
    </source>
</evidence>
<dbReference type="InterPro" id="IPR036986">
    <property type="entry name" value="S4_RNA-bd_sf"/>
</dbReference>
<keyword evidence="8" id="KW-0694">RNA-binding</keyword>
<evidence type="ECO:0000256" key="7">
    <source>
        <dbReference type="HAMAP-Rule" id="MF_02006"/>
    </source>
</evidence>
<feature type="binding site" evidence="7">
    <location>
        <position position="176"/>
    </location>
    <ligand>
        <name>L-tyrosine</name>
        <dbReference type="ChEBI" id="CHEBI:58315"/>
    </ligand>
</feature>
<evidence type="ECO:0000256" key="4">
    <source>
        <dbReference type="ARBA" id="ARBA00022917"/>
    </source>
</evidence>
<gene>
    <name evidence="7 9" type="primary">tyrS</name>
    <name evidence="9" type="ORF">GCM10010923_10450</name>
</gene>
<dbReference type="PANTHER" id="PTHR11766:SF0">
    <property type="entry name" value="TYROSINE--TRNA LIGASE, MITOCHONDRIAL"/>
    <property type="match status" value="1"/>
</dbReference>
<sequence length="410" mass="45377">MTDYKSDLMRVLQTRGYIHQTTDAEGLDALAATQVVPGYIGFDATAPSLHIGSLVQIMMLRRLQQAGHKPIVVMGGGTTKVGDPSGKDESRKLLDEAAINANIAGIRKVFERLLTFGDGPTDAILVNNDEWLSQLGYIELLRDVGPHFTVNRMLTFDSVQLRLEREQPLTFLEFNYMILQAYDFRELAQRYDCRLQMGGSDQWGNIVNGMELARRMDGRELFGLTTPLLTTADGAKMGKTAAGAVWLNEDQLPAYDFWQYWRNVDDRDVGRFLKLFTDLPLDEIARLEALEGRDINEAKIVLADEVTKLVRGEAAARSARETAQSTFDEGGMGEDLPTLPVADEGITVVMACTALGLTASNGEAKRKVKEGAVKLDDERIDDPQRLLRVAPGGTHRLSVGKKRHGILVPQ</sequence>
<dbReference type="GO" id="GO:0016874">
    <property type="term" value="F:ligase activity"/>
    <property type="evidence" value="ECO:0007669"/>
    <property type="project" value="UniProtKB-KW"/>
</dbReference>
<dbReference type="NCBIfam" id="TIGR00234">
    <property type="entry name" value="tyrS"/>
    <property type="match status" value="1"/>
</dbReference>
<comment type="caution">
    <text evidence="9">The sequence shown here is derived from an EMBL/GenBank/DDBJ whole genome shotgun (WGS) entry which is preliminary data.</text>
</comment>
<organism evidence="9 10">
    <name type="scientific">Blastomonas marina</name>
    <dbReference type="NCBI Taxonomy" id="1867408"/>
    <lineage>
        <taxon>Bacteria</taxon>
        <taxon>Pseudomonadati</taxon>
        <taxon>Pseudomonadota</taxon>
        <taxon>Alphaproteobacteria</taxon>
        <taxon>Sphingomonadales</taxon>
        <taxon>Sphingomonadaceae</taxon>
        <taxon>Blastomonas</taxon>
    </lineage>
</organism>
<keyword evidence="2 7" id="KW-0547">Nucleotide-binding</keyword>
<proteinExistence type="inferred from homology"/>
<keyword evidence="10" id="KW-1185">Reference proteome</keyword>
<dbReference type="InterPro" id="IPR024088">
    <property type="entry name" value="Tyr-tRNA-ligase_bac-type"/>
</dbReference>
<dbReference type="CDD" id="cd00805">
    <property type="entry name" value="TyrRS_core"/>
    <property type="match status" value="1"/>
</dbReference>
<dbReference type="PANTHER" id="PTHR11766">
    <property type="entry name" value="TYROSYL-TRNA SYNTHETASE"/>
    <property type="match status" value="1"/>
</dbReference>
<name>A0ABQ1F9N8_9SPHN</name>
<comment type="function">
    <text evidence="7">Catalyzes the attachment of tyrosine to tRNA(Tyr) in a two-step reaction: tyrosine is first activated by ATP to form Tyr-AMP and then transferred to the acceptor end of tRNA(Tyr).</text>
</comment>